<feature type="transmembrane region" description="Helical" evidence="2">
    <location>
        <begin position="256"/>
        <end position="274"/>
    </location>
</feature>
<protein>
    <submittedName>
        <fullName evidence="3">Glycosyltransferase</fullName>
    </submittedName>
</protein>
<proteinExistence type="predicted"/>
<reference evidence="3" key="1">
    <citation type="journal article" date="2019" name="MBio">
        <title>Virus Genomes from Deep Sea Sediments Expand the Ocean Megavirome and Support Independent Origins of Viral Gigantism.</title>
        <authorList>
            <person name="Backstrom D."/>
            <person name="Yutin N."/>
            <person name="Jorgensen S.L."/>
            <person name="Dharamshi J."/>
            <person name="Homa F."/>
            <person name="Zaremba-Niedwiedzka K."/>
            <person name="Spang A."/>
            <person name="Wolf Y.I."/>
            <person name="Koonin E.V."/>
            <person name="Ettema T.J."/>
        </authorList>
    </citation>
    <scope>NUCLEOTIDE SEQUENCE</scope>
</reference>
<gene>
    <name evidence="3" type="ORF">LCMAC102_04570</name>
</gene>
<dbReference type="PANTHER" id="PTHR32385">
    <property type="entry name" value="MANNOSYL PHOSPHORYLINOSITOL CERAMIDE SYNTHASE"/>
    <property type="match status" value="1"/>
</dbReference>
<dbReference type="InterPro" id="IPR051706">
    <property type="entry name" value="Glycosyltransferase_domain"/>
</dbReference>
<dbReference type="GO" id="GO:0016020">
    <property type="term" value="C:membrane"/>
    <property type="evidence" value="ECO:0007669"/>
    <property type="project" value="GOC"/>
</dbReference>
<dbReference type="GO" id="GO:0051999">
    <property type="term" value="P:mannosyl-inositol phosphorylceramide biosynthetic process"/>
    <property type="evidence" value="ECO:0007669"/>
    <property type="project" value="TreeGrafter"/>
</dbReference>
<dbReference type="PANTHER" id="PTHR32385:SF15">
    <property type="entry name" value="INOSITOL PHOSPHOCERAMIDE MANNOSYLTRANSFERASE 1"/>
    <property type="match status" value="1"/>
</dbReference>
<evidence type="ECO:0000256" key="1">
    <source>
        <dbReference type="ARBA" id="ARBA00022679"/>
    </source>
</evidence>
<dbReference type="Pfam" id="PF04488">
    <property type="entry name" value="Gly_transf_sug"/>
    <property type="match status" value="1"/>
</dbReference>
<keyword evidence="2" id="KW-1133">Transmembrane helix</keyword>
<sequence>MTTPKHIWQTWKSKDTNNIPKKLYEYTKKWKTLHPDYEYTLLDDDDLRQIVSEVAPEHLEKYDSFTRMIERVDFARYALLYRSGGIYADLDTYPLKSIDVWVSKNKIVVGCEPKEHAKEIYNRDRVICNALMISPPRQQVWLELMNYIAKNYESRYRPVDNTGPMAMTRFLEANSKFNDNIIITDPCIFYPLLSNGNISKDCDLEKSYVAHLWQNTWVVPFYKDPMLLNKRGLCVALGFLFVACGFGYLIWRSKCYQAILIGLIFIIVGVIYIFKNKSQWVL</sequence>
<accession>A0A481YUG2</accession>
<dbReference type="SUPFAM" id="SSF53448">
    <property type="entry name" value="Nucleotide-diphospho-sugar transferases"/>
    <property type="match status" value="1"/>
</dbReference>
<evidence type="ECO:0000256" key="2">
    <source>
        <dbReference type="SAM" id="Phobius"/>
    </source>
</evidence>
<keyword evidence="2" id="KW-0812">Transmembrane</keyword>
<dbReference type="InterPro" id="IPR029044">
    <property type="entry name" value="Nucleotide-diphossugar_trans"/>
</dbReference>
<dbReference type="GO" id="GO:0000030">
    <property type="term" value="F:mannosyltransferase activity"/>
    <property type="evidence" value="ECO:0007669"/>
    <property type="project" value="TreeGrafter"/>
</dbReference>
<dbReference type="EMBL" id="MK500334">
    <property type="protein sequence ID" value="QBK86660.1"/>
    <property type="molecule type" value="Genomic_DNA"/>
</dbReference>
<name>A0A481YUG2_9VIRU</name>
<organism evidence="3">
    <name type="scientific">Marseillevirus LCMAC102</name>
    <dbReference type="NCBI Taxonomy" id="2506603"/>
    <lineage>
        <taxon>Viruses</taxon>
        <taxon>Varidnaviria</taxon>
        <taxon>Bamfordvirae</taxon>
        <taxon>Nucleocytoviricota</taxon>
        <taxon>Megaviricetes</taxon>
        <taxon>Pimascovirales</taxon>
        <taxon>Pimascovirales incertae sedis</taxon>
        <taxon>Marseilleviridae</taxon>
    </lineage>
</organism>
<evidence type="ECO:0000313" key="3">
    <source>
        <dbReference type="EMBL" id="QBK86660.1"/>
    </source>
</evidence>
<keyword evidence="2" id="KW-0472">Membrane</keyword>
<feature type="transmembrane region" description="Helical" evidence="2">
    <location>
        <begin position="232"/>
        <end position="250"/>
    </location>
</feature>
<keyword evidence="1 3" id="KW-0808">Transferase</keyword>
<dbReference type="InterPro" id="IPR007577">
    <property type="entry name" value="GlycoTrfase_DXD_sugar-bd_CS"/>
</dbReference>
<dbReference type="Gene3D" id="3.90.550.20">
    <property type="match status" value="1"/>
</dbReference>